<dbReference type="EMBL" id="CP076135">
    <property type="protein sequence ID" value="QWG17413.1"/>
    <property type="molecule type" value="Genomic_DNA"/>
</dbReference>
<protein>
    <submittedName>
        <fullName evidence="1">Uncharacterized protein</fullName>
    </submittedName>
</protein>
<organism evidence="1 2">
    <name type="scientific">Bradyrhizobium sediminis</name>
    <dbReference type="NCBI Taxonomy" id="2840469"/>
    <lineage>
        <taxon>Bacteria</taxon>
        <taxon>Pseudomonadati</taxon>
        <taxon>Pseudomonadota</taxon>
        <taxon>Alphaproteobacteria</taxon>
        <taxon>Hyphomicrobiales</taxon>
        <taxon>Nitrobacteraceae</taxon>
        <taxon>Bradyrhizobium</taxon>
    </lineage>
</organism>
<dbReference type="AlphaFoldDB" id="A0A975RS01"/>
<sequence>MYADKVDRSQFPRFALAKMKMIATALEKRFPGKVAHDEAAVQGGLNVLLAD</sequence>
<name>A0A975RS01_9BRAD</name>
<accession>A0A975RS01</accession>
<evidence type="ECO:0000313" key="2">
    <source>
        <dbReference type="Proteomes" id="UP000680805"/>
    </source>
</evidence>
<dbReference type="Proteomes" id="UP000680805">
    <property type="component" value="Chromosome"/>
</dbReference>
<proteinExistence type="predicted"/>
<evidence type="ECO:0000313" key="1">
    <source>
        <dbReference type="EMBL" id="QWG17413.1"/>
    </source>
</evidence>
<dbReference type="KEGG" id="bsei:KMZ68_20965"/>
<gene>
    <name evidence="1" type="ORF">KMZ68_20965</name>
</gene>
<reference evidence="1" key="1">
    <citation type="submission" date="2021-06" db="EMBL/GenBank/DDBJ databases">
        <title>Bradyrhizobium sp. S2-11-2 Genome sequencing.</title>
        <authorList>
            <person name="Jin L."/>
        </authorList>
    </citation>
    <scope>NUCLEOTIDE SEQUENCE</scope>
    <source>
        <strain evidence="1">S2-11-2</strain>
    </source>
</reference>
<dbReference type="RefSeq" id="WP_215613063.1">
    <property type="nucleotide sequence ID" value="NZ_CP076135.1"/>
</dbReference>